<feature type="transmembrane region" description="Helical" evidence="1">
    <location>
        <begin position="12"/>
        <end position="33"/>
    </location>
</feature>
<reference evidence="2 3" key="1">
    <citation type="submission" date="2019-07" db="EMBL/GenBank/DDBJ databases">
        <title>Analysis of the biochemical properties, biological activity and biotechnological potential of siderophores and biosurfactants produced by Antarctic psychrotolerant bacteria.</title>
        <authorList>
            <person name="Styczynski M."/>
            <person name="Krucon T."/>
            <person name="Decewicz P."/>
            <person name="Dziewit L."/>
        </authorList>
    </citation>
    <scope>NUCLEOTIDE SEQUENCE [LARGE SCALE GENOMIC DNA]</scope>
    <source>
        <strain evidence="2 3">ANT_H27</strain>
    </source>
</reference>
<dbReference type="EMBL" id="VOBL01000037">
    <property type="protein sequence ID" value="KAA0973114.1"/>
    <property type="molecule type" value="Genomic_DNA"/>
</dbReference>
<sequence length="94" mass="10216">MSNDNATDDELPLIICSLIGFIGLGAFSLVSFFTPIRTWLVENKILITANESVVAIEQWNIGLDMPRLVLVGAFLVGVVALTVLAGTKRKDKKL</sequence>
<accession>A0A5B0E268</accession>
<proteinExistence type="predicted"/>
<gene>
    <name evidence="2" type="ORF">FQ154_19880</name>
</gene>
<dbReference type="AlphaFoldDB" id="A0A5B0E268"/>
<protein>
    <submittedName>
        <fullName evidence="2">Uncharacterized protein</fullName>
    </submittedName>
</protein>
<keyword evidence="1" id="KW-0812">Transmembrane</keyword>
<evidence type="ECO:0000313" key="2">
    <source>
        <dbReference type="EMBL" id="KAA0973114.1"/>
    </source>
</evidence>
<evidence type="ECO:0000313" key="3">
    <source>
        <dbReference type="Proteomes" id="UP000323856"/>
    </source>
</evidence>
<keyword evidence="1" id="KW-1133">Transmembrane helix</keyword>
<dbReference type="RefSeq" id="WP_149621078.1">
    <property type="nucleotide sequence ID" value="NZ_VOBL01000037.1"/>
</dbReference>
<keyword evidence="1" id="KW-0472">Membrane</keyword>
<comment type="caution">
    <text evidence="2">The sequence shown here is derived from an EMBL/GenBank/DDBJ whole genome shotgun (WGS) entry which is preliminary data.</text>
</comment>
<evidence type="ECO:0000256" key="1">
    <source>
        <dbReference type="SAM" id="Phobius"/>
    </source>
</evidence>
<feature type="transmembrane region" description="Helical" evidence="1">
    <location>
        <begin position="68"/>
        <end position="87"/>
    </location>
</feature>
<name>A0A5B0E268_9MICC</name>
<organism evidence="2 3">
    <name type="scientific">Paeniglutamicibacter gangotriensis</name>
    <dbReference type="NCBI Taxonomy" id="254787"/>
    <lineage>
        <taxon>Bacteria</taxon>
        <taxon>Bacillati</taxon>
        <taxon>Actinomycetota</taxon>
        <taxon>Actinomycetes</taxon>
        <taxon>Micrococcales</taxon>
        <taxon>Micrococcaceae</taxon>
        <taxon>Paeniglutamicibacter</taxon>
    </lineage>
</organism>
<dbReference type="Proteomes" id="UP000323856">
    <property type="component" value="Unassembled WGS sequence"/>
</dbReference>